<dbReference type="InterPro" id="IPR036890">
    <property type="entry name" value="HATPase_C_sf"/>
</dbReference>
<comment type="caution">
    <text evidence="1">The sequence shown here is derived from an EMBL/GenBank/DDBJ whole genome shotgun (WGS) entry which is preliminary data.</text>
</comment>
<dbReference type="AlphaFoldDB" id="A0A3S1JJ44"/>
<dbReference type="InterPro" id="IPR036097">
    <property type="entry name" value="HisK_dim/P_sf"/>
</dbReference>
<dbReference type="GO" id="GO:0000155">
    <property type="term" value="F:phosphorelay sensor kinase activity"/>
    <property type="evidence" value="ECO:0007669"/>
    <property type="project" value="InterPro"/>
</dbReference>
<accession>A0A3S1JJ44</accession>
<dbReference type="Gene3D" id="1.25.40.10">
    <property type="entry name" value="Tetratricopeptide repeat domain"/>
    <property type="match status" value="1"/>
</dbReference>
<organism evidence="1 2">
    <name type="scientific">Chitinophaga solisilvae</name>
    <dbReference type="NCBI Taxonomy" id="1233460"/>
    <lineage>
        <taxon>Bacteria</taxon>
        <taxon>Pseudomonadati</taxon>
        <taxon>Bacteroidota</taxon>
        <taxon>Chitinophagia</taxon>
        <taxon>Chitinophagales</taxon>
        <taxon>Chitinophagaceae</taxon>
        <taxon>Chitinophaga</taxon>
    </lineage>
</organism>
<dbReference type="Gene3D" id="3.30.565.10">
    <property type="entry name" value="Histidine kinase-like ATPase, C-terminal domain"/>
    <property type="match status" value="1"/>
</dbReference>
<name>A0A3S1JJ44_9BACT</name>
<proteinExistence type="predicted"/>
<evidence type="ECO:0000313" key="2">
    <source>
        <dbReference type="Proteomes" id="UP000281028"/>
    </source>
</evidence>
<evidence type="ECO:0000313" key="1">
    <source>
        <dbReference type="EMBL" id="NSL85770.1"/>
    </source>
</evidence>
<dbReference type="SUPFAM" id="SSF48452">
    <property type="entry name" value="TPR-like"/>
    <property type="match status" value="1"/>
</dbReference>
<keyword evidence="2" id="KW-1185">Reference proteome</keyword>
<sequence>MLLRYTILLCFLLPATARPLQAQTTELQQLHKVLRSAADSVAYVKALNNIAFLHHRTQLDSCLWYASKAFTIAARRNDMRGKSYAYTNFALFHTRKRNYKLGNIYNYKALQLDEALKDTAGICIDYSNLALGYRADENLGKAQYYEQLSLQMSKRFADKADYNIDLLNYLEYYWKVPAKRDSVRWVLQELYALTDKTPYSMEWYEARMYEAMEQLKTTSFIQAEQRINQLAAAGIRRGMPDVAVYGYFHLINDILPLGYPVDSVKYATRIFRLARQAGNYSWMLDALKVAYPHATTHHNWPQLALYGDAIRRLSLSDITESGSLPAVDYFGYFLKEQQVQELHSNNALQQHIIEKSRLQEASHWMLLRFLGVLLLLLLLLAAIYCWSYYHSRRHIRRLAVLHADITEKNIRLQQNDVFKNRLLSLIAHDFRTPLKEIQHNAIRWQQGTPELPAMIGGLQGVAMNARRVLDTFDNILRWVKLQLNGFAFTPAPCDTGALINAAITHLQEEIRQQHLQVVTDIPAGHIAAAHHDMLQSVNRTLLRQLIHLSGENGILRISILRQSQQIRVICCGFPVHTTPAALQAADHPDNLIMATCRDFLQQMQGSLHIFSTAQNTLSFSYLLPVSKKQ</sequence>
<dbReference type="OrthoDB" id="1301080at2"/>
<dbReference type="SUPFAM" id="SSF47384">
    <property type="entry name" value="Homodimeric domain of signal transducing histidine kinase"/>
    <property type="match status" value="1"/>
</dbReference>
<gene>
    <name evidence="1" type="ORF">ECE50_002935</name>
</gene>
<dbReference type="Proteomes" id="UP000281028">
    <property type="component" value="Unassembled WGS sequence"/>
</dbReference>
<dbReference type="SUPFAM" id="SSF55874">
    <property type="entry name" value="ATPase domain of HSP90 chaperone/DNA topoisomerase II/histidine kinase"/>
    <property type="match status" value="1"/>
</dbReference>
<keyword evidence="1" id="KW-0418">Kinase</keyword>
<dbReference type="EMBL" id="RIAR02000001">
    <property type="protein sequence ID" value="NSL85770.1"/>
    <property type="molecule type" value="Genomic_DNA"/>
</dbReference>
<dbReference type="InterPro" id="IPR011990">
    <property type="entry name" value="TPR-like_helical_dom_sf"/>
</dbReference>
<reference evidence="1" key="1">
    <citation type="submission" date="2020-05" db="EMBL/GenBank/DDBJ databases">
        <title>Chitinophaga laudate sp. nov., isolated from a tropical peat swamp.</title>
        <authorList>
            <person name="Goh C.B.S."/>
            <person name="Lee M.S."/>
            <person name="Parimannan S."/>
            <person name="Pasbakhsh P."/>
            <person name="Yule C.M."/>
            <person name="Rajandas H."/>
            <person name="Loke S."/>
            <person name="Croft L."/>
            <person name="Tan J.B.L."/>
        </authorList>
    </citation>
    <scope>NUCLEOTIDE SEQUENCE</scope>
    <source>
        <strain evidence="1">Mgbs1</strain>
    </source>
</reference>
<keyword evidence="1" id="KW-0808">Transferase</keyword>
<protein>
    <submittedName>
        <fullName evidence="1">HAMP domain-containing histidine kinase</fullName>
    </submittedName>
</protein>